<keyword evidence="2" id="KW-1185">Reference proteome</keyword>
<dbReference type="PANTHER" id="PTHR38846">
    <property type="entry name" value="C3H1-TYPE DOMAIN-CONTAINING PROTEIN"/>
    <property type="match status" value="1"/>
</dbReference>
<dbReference type="HOGENOM" id="CLU_053382_2_2_1"/>
<dbReference type="Proteomes" id="UP000054097">
    <property type="component" value="Unassembled WGS sequence"/>
</dbReference>
<reference evidence="1 2" key="1">
    <citation type="submission" date="2014-04" db="EMBL/GenBank/DDBJ databases">
        <authorList>
            <consortium name="DOE Joint Genome Institute"/>
            <person name="Kuo A."/>
            <person name="Zuccaro A."/>
            <person name="Kohler A."/>
            <person name="Nagy L.G."/>
            <person name="Floudas D."/>
            <person name="Copeland A."/>
            <person name="Barry K.W."/>
            <person name="Cichocki N."/>
            <person name="Veneault-Fourrey C."/>
            <person name="LaButti K."/>
            <person name="Lindquist E.A."/>
            <person name="Lipzen A."/>
            <person name="Lundell T."/>
            <person name="Morin E."/>
            <person name="Murat C."/>
            <person name="Sun H."/>
            <person name="Tunlid A."/>
            <person name="Henrissat B."/>
            <person name="Grigoriev I.V."/>
            <person name="Hibbett D.S."/>
            <person name="Martin F."/>
            <person name="Nordberg H.P."/>
            <person name="Cantor M.N."/>
            <person name="Hua S.X."/>
        </authorList>
    </citation>
    <scope>NUCLEOTIDE SEQUENCE [LARGE SCALE GENOMIC DNA]</scope>
    <source>
        <strain evidence="1 2">MAFF 305830</strain>
    </source>
</reference>
<dbReference type="AlphaFoldDB" id="A0A0C3AP21"/>
<name>A0A0C3AP21_SERVB</name>
<gene>
    <name evidence="1" type="ORF">M408DRAFT_333718</name>
</gene>
<accession>A0A0C3AP21</accession>
<dbReference type="OrthoDB" id="6105938at2759"/>
<dbReference type="PANTHER" id="PTHR38846:SF1">
    <property type="entry name" value="C3H1-TYPE DOMAIN-CONTAINING PROTEIN"/>
    <property type="match status" value="1"/>
</dbReference>
<proteinExistence type="predicted"/>
<evidence type="ECO:0000313" key="2">
    <source>
        <dbReference type="Proteomes" id="UP000054097"/>
    </source>
</evidence>
<protein>
    <submittedName>
        <fullName evidence="1">Uncharacterized protein</fullName>
    </submittedName>
</protein>
<dbReference type="EMBL" id="KN824397">
    <property type="protein sequence ID" value="KIM21011.1"/>
    <property type="molecule type" value="Genomic_DNA"/>
</dbReference>
<reference evidence="2" key="2">
    <citation type="submission" date="2015-01" db="EMBL/GenBank/DDBJ databases">
        <title>Evolutionary Origins and Diversification of the Mycorrhizal Mutualists.</title>
        <authorList>
            <consortium name="DOE Joint Genome Institute"/>
            <consortium name="Mycorrhizal Genomics Consortium"/>
            <person name="Kohler A."/>
            <person name="Kuo A."/>
            <person name="Nagy L.G."/>
            <person name="Floudas D."/>
            <person name="Copeland A."/>
            <person name="Barry K.W."/>
            <person name="Cichocki N."/>
            <person name="Veneault-Fourrey C."/>
            <person name="LaButti K."/>
            <person name="Lindquist E.A."/>
            <person name="Lipzen A."/>
            <person name="Lundell T."/>
            <person name="Morin E."/>
            <person name="Murat C."/>
            <person name="Riley R."/>
            <person name="Ohm R."/>
            <person name="Sun H."/>
            <person name="Tunlid A."/>
            <person name="Henrissat B."/>
            <person name="Grigoriev I.V."/>
            <person name="Hibbett D.S."/>
            <person name="Martin F."/>
        </authorList>
    </citation>
    <scope>NUCLEOTIDE SEQUENCE [LARGE SCALE GENOMIC DNA]</scope>
    <source>
        <strain evidence="2">MAFF 305830</strain>
    </source>
</reference>
<dbReference type="STRING" id="933852.A0A0C3AP21"/>
<evidence type="ECO:0000313" key="1">
    <source>
        <dbReference type="EMBL" id="KIM21011.1"/>
    </source>
</evidence>
<organism evidence="1 2">
    <name type="scientific">Serendipita vermifera MAFF 305830</name>
    <dbReference type="NCBI Taxonomy" id="933852"/>
    <lineage>
        <taxon>Eukaryota</taxon>
        <taxon>Fungi</taxon>
        <taxon>Dikarya</taxon>
        <taxon>Basidiomycota</taxon>
        <taxon>Agaricomycotina</taxon>
        <taxon>Agaricomycetes</taxon>
        <taxon>Sebacinales</taxon>
        <taxon>Serendipitaceae</taxon>
        <taxon>Serendipita</taxon>
    </lineage>
</organism>
<sequence>MFTLRCTLLRANRYSLSPLLSPYKRHGKLMSSYWSKFPDFNHNEAAPVKAEFKRLAWQQGWIKSKRKRKEEYKSDTYRKKKEEKERDIYREQWAECLESELTKQYGDSSLLEGWQKLCREVGIEDIPQSIKACRKVLKTEVWVNIEELVDRRRTGKPFKLHESEEALRAYTKATKKFFPLEEAKEDGFLAALLIHMIVPE</sequence>